<dbReference type="InterPro" id="IPR050346">
    <property type="entry name" value="FMO-like"/>
</dbReference>
<dbReference type="GO" id="GO:0050660">
    <property type="term" value="F:flavin adenine dinucleotide binding"/>
    <property type="evidence" value="ECO:0007669"/>
    <property type="project" value="InterPro"/>
</dbReference>
<dbReference type="InterPro" id="IPR020946">
    <property type="entry name" value="Flavin_mOase-like"/>
</dbReference>
<dbReference type="PIRSF" id="PIRSF000332">
    <property type="entry name" value="FMO"/>
    <property type="match status" value="1"/>
</dbReference>
<evidence type="ECO:0000256" key="4">
    <source>
        <dbReference type="ARBA" id="ARBA00022857"/>
    </source>
</evidence>
<evidence type="ECO:0000313" key="6">
    <source>
        <dbReference type="EMBL" id="PMD34503.1"/>
    </source>
</evidence>
<dbReference type="Pfam" id="PF13450">
    <property type="entry name" value="NAD_binding_8"/>
    <property type="match status" value="1"/>
</dbReference>
<name>A0A2J6R7K5_HYAVF</name>
<dbReference type="GO" id="GO:0050661">
    <property type="term" value="F:NADP binding"/>
    <property type="evidence" value="ECO:0007669"/>
    <property type="project" value="InterPro"/>
</dbReference>
<keyword evidence="2" id="KW-0285">Flavoprotein</keyword>
<keyword evidence="6" id="KW-0503">Monooxygenase</keyword>
<reference evidence="6 7" key="1">
    <citation type="submission" date="2016-04" db="EMBL/GenBank/DDBJ databases">
        <title>A degradative enzymes factory behind the ericoid mycorrhizal symbiosis.</title>
        <authorList>
            <consortium name="DOE Joint Genome Institute"/>
            <person name="Martino E."/>
            <person name="Morin E."/>
            <person name="Grelet G."/>
            <person name="Kuo A."/>
            <person name="Kohler A."/>
            <person name="Daghino S."/>
            <person name="Barry K."/>
            <person name="Choi C."/>
            <person name="Cichocki N."/>
            <person name="Clum A."/>
            <person name="Copeland A."/>
            <person name="Hainaut M."/>
            <person name="Haridas S."/>
            <person name="Labutti K."/>
            <person name="Lindquist E."/>
            <person name="Lipzen A."/>
            <person name="Khouja H.-R."/>
            <person name="Murat C."/>
            <person name="Ohm R."/>
            <person name="Olson A."/>
            <person name="Spatafora J."/>
            <person name="Veneault-Fourrey C."/>
            <person name="Henrissat B."/>
            <person name="Grigoriev I."/>
            <person name="Martin F."/>
            <person name="Perotto S."/>
        </authorList>
    </citation>
    <scope>NUCLEOTIDE SEQUENCE [LARGE SCALE GENOMIC DNA]</scope>
    <source>
        <strain evidence="6 7">F</strain>
    </source>
</reference>
<keyword evidence="4" id="KW-0521">NADP</keyword>
<keyword evidence="3" id="KW-0274">FAD</keyword>
<keyword evidence="7" id="KW-1185">Reference proteome</keyword>
<evidence type="ECO:0000256" key="2">
    <source>
        <dbReference type="ARBA" id="ARBA00022630"/>
    </source>
</evidence>
<sequence>MSKTYRRVAVIGAGPSGLAVVRALSDENVFDTIRVFERRDRVGGIWLYDPKPDVFPAPVSKRPTANQPPFQIPTFAPPIGEDPGARTGIYDTLDSNVGAEVMAFTHTPFPKQNSADSVRRYGAHNPTRPYQVIERYIEDGFKDYRHLLSLNTTVEKVEKVDQEWILTLRKSDEPYAGQKQDYWWQEKFNAVVVATGHYTVPYIPAIWGIDEAVKALPHKFEHSKSFRSPDDYVGKKVVIVGGSISAADLVVDLVHIAKGPLYLSQRGRNELLDAAFTLDGVVTKPPIQRITAHNGGTIEFEDGTTVENFDKIIFGTGYRLSYPFISPNPVTPQNRLAGFYQHIFNINDPSLAVVGQVKAALSFRVYEYQAVAVARVLAGRASLPSQNEQQDWETKRLAYKGPTNNFHEIKPDFAEYFNWLSDFAGLPAEGTKGYKLPAWEEKWGELGFAVLVLKDSYWKRLKAQEGIKPIRAKL</sequence>
<evidence type="ECO:0000256" key="5">
    <source>
        <dbReference type="ARBA" id="ARBA00023002"/>
    </source>
</evidence>
<evidence type="ECO:0000256" key="3">
    <source>
        <dbReference type="ARBA" id="ARBA00022827"/>
    </source>
</evidence>
<protein>
    <submittedName>
        <fullName evidence="6">Putative dimethylaniline monooxygenase</fullName>
    </submittedName>
</protein>
<accession>A0A2J6R7K5</accession>
<dbReference type="InterPro" id="IPR000960">
    <property type="entry name" value="Flavin_mOase"/>
</dbReference>
<dbReference type="Proteomes" id="UP000235786">
    <property type="component" value="Unassembled WGS sequence"/>
</dbReference>
<dbReference type="OrthoDB" id="66881at2759"/>
<dbReference type="Pfam" id="PF00743">
    <property type="entry name" value="FMO-like"/>
    <property type="match status" value="2"/>
</dbReference>
<gene>
    <name evidence="6" type="ORF">L207DRAFT_497922</name>
</gene>
<dbReference type="SUPFAM" id="SSF51905">
    <property type="entry name" value="FAD/NAD(P)-binding domain"/>
    <property type="match status" value="2"/>
</dbReference>
<comment type="similarity">
    <text evidence="1">Belongs to the FMO family.</text>
</comment>
<dbReference type="AlphaFoldDB" id="A0A2J6R7K5"/>
<organism evidence="6 7">
    <name type="scientific">Hyaloscypha variabilis (strain UAMH 11265 / GT02V1 / F)</name>
    <name type="common">Meliniomyces variabilis</name>
    <dbReference type="NCBI Taxonomy" id="1149755"/>
    <lineage>
        <taxon>Eukaryota</taxon>
        <taxon>Fungi</taxon>
        <taxon>Dikarya</taxon>
        <taxon>Ascomycota</taxon>
        <taxon>Pezizomycotina</taxon>
        <taxon>Leotiomycetes</taxon>
        <taxon>Helotiales</taxon>
        <taxon>Hyaloscyphaceae</taxon>
        <taxon>Hyaloscypha</taxon>
        <taxon>Hyaloscypha variabilis</taxon>
    </lineage>
</organism>
<proteinExistence type="inferred from homology"/>
<keyword evidence="5" id="KW-0560">Oxidoreductase</keyword>
<evidence type="ECO:0000256" key="1">
    <source>
        <dbReference type="ARBA" id="ARBA00009183"/>
    </source>
</evidence>
<dbReference type="GO" id="GO:0004499">
    <property type="term" value="F:N,N-dimethylaniline monooxygenase activity"/>
    <property type="evidence" value="ECO:0007669"/>
    <property type="project" value="InterPro"/>
</dbReference>
<dbReference type="InterPro" id="IPR036188">
    <property type="entry name" value="FAD/NAD-bd_sf"/>
</dbReference>
<dbReference type="PANTHER" id="PTHR23023">
    <property type="entry name" value="DIMETHYLANILINE MONOOXYGENASE"/>
    <property type="match status" value="1"/>
</dbReference>
<dbReference type="EMBL" id="KZ613954">
    <property type="protein sequence ID" value="PMD34503.1"/>
    <property type="molecule type" value="Genomic_DNA"/>
</dbReference>
<evidence type="ECO:0000313" key="7">
    <source>
        <dbReference type="Proteomes" id="UP000235786"/>
    </source>
</evidence>
<dbReference type="PRINTS" id="PR00370">
    <property type="entry name" value="FMOXYGENASE"/>
</dbReference>
<dbReference type="Gene3D" id="3.50.50.60">
    <property type="entry name" value="FAD/NAD(P)-binding domain"/>
    <property type="match status" value="2"/>
</dbReference>